<comment type="caution">
    <text evidence="1">The sequence shown here is derived from an EMBL/GenBank/DDBJ whole genome shotgun (WGS) entry which is preliminary data.</text>
</comment>
<dbReference type="AlphaFoldDB" id="X1FPC8"/>
<organism evidence="1">
    <name type="scientific">marine sediment metagenome</name>
    <dbReference type="NCBI Taxonomy" id="412755"/>
    <lineage>
        <taxon>unclassified sequences</taxon>
        <taxon>metagenomes</taxon>
        <taxon>ecological metagenomes</taxon>
    </lineage>
</organism>
<evidence type="ECO:0000313" key="1">
    <source>
        <dbReference type="EMBL" id="GAH31234.1"/>
    </source>
</evidence>
<accession>X1FPC8</accession>
<name>X1FPC8_9ZZZZ</name>
<reference evidence="1" key="1">
    <citation type="journal article" date="2014" name="Front. Microbiol.">
        <title>High frequency of phylogenetically diverse reductive dehalogenase-homologous genes in deep subseafloor sedimentary metagenomes.</title>
        <authorList>
            <person name="Kawai M."/>
            <person name="Futagami T."/>
            <person name="Toyoda A."/>
            <person name="Takaki Y."/>
            <person name="Nishi S."/>
            <person name="Hori S."/>
            <person name="Arai W."/>
            <person name="Tsubouchi T."/>
            <person name="Morono Y."/>
            <person name="Uchiyama I."/>
            <person name="Ito T."/>
            <person name="Fujiyama A."/>
            <person name="Inagaki F."/>
            <person name="Takami H."/>
        </authorList>
    </citation>
    <scope>NUCLEOTIDE SEQUENCE</scope>
    <source>
        <strain evidence="1">Expedition CK06-06</strain>
    </source>
</reference>
<protein>
    <submittedName>
        <fullName evidence="1">Uncharacterized protein</fullName>
    </submittedName>
</protein>
<sequence>MEKINIRRFLLVSLLVLTVSVLVSAVIMPSIAFAVKPAGNLAGAEKVEWNLSGDVMPSPPWGLHDIPGSDTASKLIVNQPNGNTEVAITGANEWVRPRYPIYYISLKWMDNK</sequence>
<dbReference type="EMBL" id="BARU01001503">
    <property type="protein sequence ID" value="GAH31234.1"/>
    <property type="molecule type" value="Genomic_DNA"/>
</dbReference>
<gene>
    <name evidence="1" type="ORF">S03H2_03922</name>
</gene>
<proteinExistence type="predicted"/>